<evidence type="ECO:0000256" key="3">
    <source>
        <dbReference type="ARBA" id="ARBA00023242"/>
    </source>
</evidence>
<dbReference type="SMART" id="SM00658">
    <property type="entry name" value="RPOL8c"/>
    <property type="match status" value="1"/>
</dbReference>
<proteinExistence type="inferred from homology"/>
<dbReference type="PANTHER" id="PTHR36743">
    <property type="entry name" value="OS04G0495300 PROTEIN"/>
    <property type="match status" value="1"/>
</dbReference>
<keyword evidence="4" id="KW-0804">Transcription</keyword>
<evidence type="ECO:0000256" key="1">
    <source>
        <dbReference type="ARBA" id="ARBA00004123"/>
    </source>
</evidence>
<dbReference type="Pfam" id="PF03870">
    <property type="entry name" value="RNA_pol_Rpb8"/>
    <property type="match status" value="1"/>
</dbReference>
<dbReference type="AlphaFoldDB" id="A0AAV6NGZ4"/>
<accession>A0AAV6NGZ4</accession>
<protein>
    <submittedName>
        <fullName evidence="4">DNA-directed RNA polymerases II and V subunit 8A</fullName>
    </submittedName>
</protein>
<dbReference type="GO" id="GO:0006351">
    <property type="term" value="P:DNA-templated transcription"/>
    <property type="evidence" value="ECO:0007669"/>
    <property type="project" value="InterPro"/>
</dbReference>
<dbReference type="GO" id="GO:0005665">
    <property type="term" value="C:RNA polymerase II, core complex"/>
    <property type="evidence" value="ECO:0007669"/>
    <property type="project" value="UniProtKB-ARBA"/>
</dbReference>
<evidence type="ECO:0000313" key="5">
    <source>
        <dbReference type="Proteomes" id="UP000685013"/>
    </source>
</evidence>
<comment type="subcellular location">
    <subcellularLocation>
        <location evidence="1">Nucleus</location>
    </subcellularLocation>
</comment>
<dbReference type="FunFam" id="2.40.50.140:FF:000073">
    <property type="entry name" value="DNA-directed RNA polymerases I, II, and III subunit RPABC3"/>
    <property type="match status" value="1"/>
</dbReference>
<dbReference type="GO" id="GO:0003899">
    <property type="term" value="F:DNA-directed RNA polymerase activity"/>
    <property type="evidence" value="ECO:0007669"/>
    <property type="project" value="InterPro"/>
</dbReference>
<comment type="caution">
    <text evidence="4">The sequence shown here is derived from an EMBL/GenBank/DDBJ whole genome shotgun (WGS) entry which is preliminary data.</text>
</comment>
<dbReference type="GO" id="GO:0000419">
    <property type="term" value="C:RNA polymerase V complex"/>
    <property type="evidence" value="ECO:0007669"/>
    <property type="project" value="UniProtKB-ARBA"/>
</dbReference>
<feature type="non-terminal residue" evidence="4">
    <location>
        <position position="1"/>
    </location>
</feature>
<dbReference type="EMBL" id="JAGKQH010000006">
    <property type="protein sequence ID" value="KAG6597681.1"/>
    <property type="molecule type" value="Genomic_DNA"/>
</dbReference>
<keyword evidence="3" id="KW-0539">Nucleus</keyword>
<sequence length="321" mass="35857">MGISASKRVKNSLSNSPDFDSACDSTFSHCLDLTQHAYAGVFPYQLCTAADHLHRLLTTVRPHPLIAKWLPSPLTRQQVDSALRAVNREDADREDEETLGPIRFKRWAMELFAEAVVKNVSKEVMFRVPVGIAGIAGIGAVTRSGKDLVGTMVAVYALGVATSMYLGLPQFRVSVVRMVELLFDDIFKIERLNPDGKKFDKVTRIEAKSEKFDMFMHLDINTEIYNLKEGEKFSMALAPTLNLDGTPDTGYFLQGNRKSLADRYEYVMHGKLFRISESSGHGGKAEIDASFGGLLMMLKGDPSHCSKFELDQRLFLLIRKV</sequence>
<reference evidence="4 5" key="1">
    <citation type="journal article" date="2021" name="Hortic Res">
        <title>The domestication of Cucurbita argyrosperma as revealed by the genome of its wild relative.</title>
        <authorList>
            <person name="Barrera-Redondo J."/>
            <person name="Sanchez-de la Vega G."/>
            <person name="Aguirre-Liguori J.A."/>
            <person name="Castellanos-Morales G."/>
            <person name="Gutierrez-Guerrero Y.T."/>
            <person name="Aguirre-Dugua X."/>
            <person name="Aguirre-Planter E."/>
            <person name="Tenaillon M.I."/>
            <person name="Lira-Saade R."/>
            <person name="Eguiarte L.E."/>
        </authorList>
    </citation>
    <scope>NUCLEOTIDE SEQUENCE [LARGE SCALE GENOMIC DNA]</scope>
    <source>
        <strain evidence="4">JBR-2021</strain>
    </source>
</reference>
<dbReference type="PANTHER" id="PTHR36743:SF1">
    <property type="entry name" value="OS04G0495300 PROTEIN"/>
    <property type="match status" value="1"/>
</dbReference>
<name>A0AAV6NGZ4_9ROSI</name>
<gene>
    <name evidence="4" type="primary">NRPB8A</name>
    <name evidence="4" type="ORF">SDJN03_10861</name>
</gene>
<evidence type="ECO:0000256" key="2">
    <source>
        <dbReference type="ARBA" id="ARBA00008912"/>
    </source>
</evidence>
<dbReference type="Proteomes" id="UP000685013">
    <property type="component" value="Chromosome 6"/>
</dbReference>
<dbReference type="InterPro" id="IPR005570">
    <property type="entry name" value="RPABC3"/>
</dbReference>
<evidence type="ECO:0000313" key="4">
    <source>
        <dbReference type="EMBL" id="KAG6597681.1"/>
    </source>
</evidence>
<comment type="similarity">
    <text evidence="2">Belongs to the eukaryotic RPB8 RNA polymerase subunit family.</text>
</comment>
<organism evidence="4 5">
    <name type="scientific">Cucurbita argyrosperma subsp. sororia</name>
    <dbReference type="NCBI Taxonomy" id="37648"/>
    <lineage>
        <taxon>Eukaryota</taxon>
        <taxon>Viridiplantae</taxon>
        <taxon>Streptophyta</taxon>
        <taxon>Embryophyta</taxon>
        <taxon>Tracheophyta</taxon>
        <taxon>Spermatophyta</taxon>
        <taxon>Magnoliopsida</taxon>
        <taxon>eudicotyledons</taxon>
        <taxon>Gunneridae</taxon>
        <taxon>Pentapetalae</taxon>
        <taxon>rosids</taxon>
        <taxon>fabids</taxon>
        <taxon>Cucurbitales</taxon>
        <taxon>Cucurbitaceae</taxon>
        <taxon>Cucurbiteae</taxon>
        <taxon>Cucurbita</taxon>
    </lineage>
</organism>
<keyword evidence="5" id="KW-1185">Reference proteome</keyword>
<keyword evidence="4" id="KW-0240">DNA-directed RNA polymerase</keyword>